<reference evidence="2" key="1">
    <citation type="submission" date="2017-09" db="EMBL/GenBank/DDBJ databases">
        <title>Depth-based differentiation of microbial function through sediment-hosted aquifers and enrichment of novel symbionts in the deep terrestrial subsurface.</title>
        <authorList>
            <person name="Probst A.J."/>
            <person name="Ladd B."/>
            <person name="Jarett J.K."/>
            <person name="Geller-Mcgrath D.E."/>
            <person name="Sieber C.M.K."/>
            <person name="Emerson J.B."/>
            <person name="Anantharaman K."/>
            <person name="Thomas B.C."/>
            <person name="Malmstrom R."/>
            <person name="Stieglmeier M."/>
            <person name="Klingl A."/>
            <person name="Woyke T."/>
            <person name="Ryan C.M."/>
            <person name="Banfield J.F."/>
        </authorList>
    </citation>
    <scope>NUCLEOTIDE SEQUENCE [LARGE SCALE GENOMIC DNA]</scope>
</reference>
<gene>
    <name evidence="1" type="ORF">COY20_02385</name>
</gene>
<dbReference type="Proteomes" id="UP000229336">
    <property type="component" value="Unassembled WGS sequence"/>
</dbReference>
<comment type="caution">
    <text evidence="1">The sequence shown here is derived from an EMBL/GenBank/DDBJ whole genome shotgun (WGS) entry which is preliminary data.</text>
</comment>
<name>A0A2M7TT33_9BACT</name>
<feature type="non-terminal residue" evidence="1">
    <location>
        <position position="68"/>
    </location>
</feature>
<dbReference type="EMBL" id="PFNX01000050">
    <property type="protein sequence ID" value="PIZ58994.1"/>
    <property type="molecule type" value="Genomic_DNA"/>
</dbReference>
<evidence type="ECO:0000313" key="1">
    <source>
        <dbReference type="EMBL" id="PIZ58994.1"/>
    </source>
</evidence>
<dbReference type="AlphaFoldDB" id="A0A2M7TT33"/>
<proteinExistence type="predicted"/>
<accession>A0A2M7TT33</accession>
<organism evidence="1 2">
    <name type="scientific">Candidatus Shapirobacteria bacterium CG_4_10_14_0_2_um_filter_40_12</name>
    <dbReference type="NCBI Taxonomy" id="1974871"/>
    <lineage>
        <taxon>Bacteria</taxon>
        <taxon>Candidatus Shapironibacteriota</taxon>
    </lineage>
</organism>
<evidence type="ECO:0000313" key="2">
    <source>
        <dbReference type="Proteomes" id="UP000229336"/>
    </source>
</evidence>
<sequence>MFNSFLSKFKTLFGGEVSVVPDKSNRVVFVANKSAKAAKTAAKAAPVKTVPLLPPPAPPVAPAVDVQV</sequence>
<protein>
    <submittedName>
        <fullName evidence="1">Uncharacterized protein</fullName>
    </submittedName>
</protein>